<gene>
    <name evidence="2" type="ORF">AV926_04060</name>
</gene>
<comment type="caution">
    <text evidence="2">The sequence shown here is derived from an EMBL/GenBank/DDBJ whole genome shotgun (WGS) entry which is preliminary data.</text>
</comment>
<proteinExistence type="predicted"/>
<dbReference type="PANTHER" id="PTHR24567:SF76">
    <property type="entry name" value="CYCLIC NUCLEOTIDE-BINDING DOMAIN PROTEIN"/>
    <property type="match status" value="1"/>
</dbReference>
<dbReference type="Gene3D" id="2.60.120.10">
    <property type="entry name" value="Jelly Rolls"/>
    <property type="match status" value="1"/>
</dbReference>
<dbReference type="GO" id="GO:0003700">
    <property type="term" value="F:DNA-binding transcription factor activity"/>
    <property type="evidence" value="ECO:0007669"/>
    <property type="project" value="TreeGrafter"/>
</dbReference>
<dbReference type="AlphaFoldDB" id="A0A164AH92"/>
<protein>
    <submittedName>
        <fullName evidence="2">Cyclic nucleotide-binding protein</fullName>
    </submittedName>
</protein>
<feature type="domain" description="Cyclic nucleotide-binding" evidence="1">
    <location>
        <begin position="15"/>
        <end position="118"/>
    </location>
</feature>
<dbReference type="InterPro" id="IPR014710">
    <property type="entry name" value="RmlC-like_jellyroll"/>
</dbReference>
<evidence type="ECO:0000313" key="3">
    <source>
        <dbReference type="Proteomes" id="UP000076630"/>
    </source>
</evidence>
<dbReference type="InterPro" id="IPR018490">
    <property type="entry name" value="cNMP-bd_dom_sf"/>
</dbReference>
<dbReference type="OrthoDB" id="1092431at2"/>
<evidence type="ECO:0000313" key="2">
    <source>
        <dbReference type="EMBL" id="KZE83853.1"/>
    </source>
</evidence>
<evidence type="ECO:0000259" key="1">
    <source>
        <dbReference type="PROSITE" id="PS50042"/>
    </source>
</evidence>
<name>A0A164AH92_9FLAO</name>
<dbReference type="EMBL" id="LQNU01000035">
    <property type="protein sequence ID" value="KZE83853.1"/>
    <property type="molecule type" value="Genomic_DNA"/>
</dbReference>
<sequence length="194" mass="22515">MVDSKLNKFIHYIKQYTNLTLEEENHLKRLVRYKQFVKQETIFSSGSVSNEIYFVIKGCVRLYYNVDENDKTAFFYTEGQFICAGESYTYKVAAKENYQALEDTEICVLSREAIEELLSISPVFEVIARIAVENELLTAQRIIACFVTQSAEERYKDLLSHQGDLFLRVPQQYIATFLGVSPETLSRIKARVFK</sequence>
<dbReference type="SMART" id="SM00100">
    <property type="entry name" value="cNMP"/>
    <property type="match status" value="1"/>
</dbReference>
<reference evidence="2 3" key="1">
    <citation type="submission" date="2016-01" db="EMBL/GenBank/DDBJ databases">
        <title>Whole genome sequencing of Myroides marinus L41.</title>
        <authorList>
            <person name="Hong K.W."/>
        </authorList>
    </citation>
    <scope>NUCLEOTIDE SEQUENCE [LARGE SCALE GENOMIC DNA]</scope>
    <source>
        <strain evidence="2 3">L41</strain>
    </source>
</reference>
<dbReference type="GO" id="GO:0005829">
    <property type="term" value="C:cytosol"/>
    <property type="evidence" value="ECO:0007669"/>
    <property type="project" value="TreeGrafter"/>
</dbReference>
<dbReference type="Proteomes" id="UP000076630">
    <property type="component" value="Unassembled WGS sequence"/>
</dbReference>
<dbReference type="PROSITE" id="PS50042">
    <property type="entry name" value="CNMP_BINDING_3"/>
    <property type="match status" value="1"/>
</dbReference>
<dbReference type="InterPro" id="IPR050397">
    <property type="entry name" value="Env_Response_Regulators"/>
</dbReference>
<organism evidence="2 3">
    <name type="scientific">Myroides marinus</name>
    <dbReference type="NCBI Taxonomy" id="703342"/>
    <lineage>
        <taxon>Bacteria</taxon>
        <taxon>Pseudomonadati</taxon>
        <taxon>Bacteroidota</taxon>
        <taxon>Flavobacteriia</taxon>
        <taxon>Flavobacteriales</taxon>
        <taxon>Flavobacteriaceae</taxon>
        <taxon>Myroides</taxon>
    </lineage>
</organism>
<dbReference type="InterPro" id="IPR000595">
    <property type="entry name" value="cNMP-bd_dom"/>
</dbReference>
<dbReference type="Gene3D" id="1.10.10.10">
    <property type="entry name" value="Winged helix-like DNA-binding domain superfamily/Winged helix DNA-binding domain"/>
    <property type="match status" value="1"/>
</dbReference>
<keyword evidence="3" id="KW-1185">Reference proteome</keyword>
<dbReference type="Pfam" id="PF00027">
    <property type="entry name" value="cNMP_binding"/>
    <property type="match status" value="1"/>
</dbReference>
<dbReference type="CDD" id="cd00038">
    <property type="entry name" value="CAP_ED"/>
    <property type="match status" value="1"/>
</dbReference>
<dbReference type="SUPFAM" id="SSF51206">
    <property type="entry name" value="cAMP-binding domain-like"/>
    <property type="match status" value="1"/>
</dbReference>
<accession>A0A164AH92</accession>
<dbReference type="InterPro" id="IPR036388">
    <property type="entry name" value="WH-like_DNA-bd_sf"/>
</dbReference>
<dbReference type="PANTHER" id="PTHR24567">
    <property type="entry name" value="CRP FAMILY TRANSCRIPTIONAL REGULATORY PROTEIN"/>
    <property type="match status" value="1"/>
</dbReference>